<dbReference type="GO" id="GO:0016301">
    <property type="term" value="F:kinase activity"/>
    <property type="evidence" value="ECO:0007669"/>
    <property type="project" value="UniProtKB-KW"/>
</dbReference>
<dbReference type="EMBL" id="JAADJU010000017">
    <property type="protein sequence ID" value="NMP29742.1"/>
    <property type="molecule type" value="Genomic_DNA"/>
</dbReference>
<evidence type="ECO:0000313" key="3">
    <source>
        <dbReference type="Proteomes" id="UP000585363"/>
    </source>
</evidence>
<accession>A0A848MSD3</accession>
<name>A0A848MSD3_9GAMM</name>
<dbReference type="Proteomes" id="UP000585363">
    <property type="component" value="Unassembled WGS sequence"/>
</dbReference>
<protein>
    <submittedName>
        <fullName evidence="2">N-acetylglucosamine kinase</fullName>
    </submittedName>
</protein>
<organism evidence="2 3">
    <name type="scientific">Rouxiella aceris</name>
    <dbReference type="NCBI Taxonomy" id="2703884"/>
    <lineage>
        <taxon>Bacteria</taxon>
        <taxon>Pseudomonadati</taxon>
        <taxon>Pseudomonadota</taxon>
        <taxon>Gammaproteobacteria</taxon>
        <taxon>Enterobacterales</taxon>
        <taxon>Yersiniaceae</taxon>
        <taxon>Rouxiella</taxon>
    </lineage>
</organism>
<reference evidence="2 3" key="1">
    <citation type="submission" date="2020-01" db="EMBL/GenBank/DDBJ databases">
        <authorList>
            <person name="Lee S.D."/>
        </authorList>
    </citation>
    <scope>NUCLEOTIDE SEQUENCE [LARGE SCALE GENOMIC DNA]</scope>
    <source>
        <strain evidence="2 3">SAP-1</strain>
    </source>
</reference>
<gene>
    <name evidence="2" type="ORF">GW590_23130</name>
</gene>
<dbReference type="SUPFAM" id="SSF53067">
    <property type="entry name" value="Actin-like ATPase domain"/>
    <property type="match status" value="2"/>
</dbReference>
<reference evidence="2 3" key="2">
    <citation type="submission" date="2020-06" db="EMBL/GenBank/DDBJ databases">
        <title>Polyphasic characterization of a Rahnella strain isolated from tree sap.</title>
        <authorList>
            <person name="Kim I.S."/>
        </authorList>
    </citation>
    <scope>NUCLEOTIDE SEQUENCE [LARGE SCALE GENOMIC DNA]</scope>
    <source>
        <strain evidence="2 3">SAP-1</strain>
    </source>
</reference>
<sequence length="288" mass="30769">MQAEYFVGIDAGSYQCRVRLTDRQGNELANSCVKTTPLALDSSAAITAALTAVEQAFTHAGLSLDAQCQASAAFGFAGCHIGRIRQQAQAWPMPFMQHRVVSDLEVACLGAHTGQCGGVLIVGTGSQGTAFDGQQFHSLGGWGFALADQGSGAQLGRTALRLALSCHQGLTTHTPLTQALMAQFEQDAERMQLWASTATPSQWASFSPLIFDYAARQDNLALQLIDQLAADIDDLLAFLINRSQQGKVSLLGGIANPITPYLSPNSRRRLRKPLGDVLQGALLLARRD</sequence>
<evidence type="ECO:0000259" key="1">
    <source>
        <dbReference type="Pfam" id="PF01869"/>
    </source>
</evidence>
<keyword evidence="2" id="KW-0808">Transferase</keyword>
<keyword evidence="2" id="KW-0418">Kinase</keyword>
<evidence type="ECO:0000313" key="2">
    <source>
        <dbReference type="EMBL" id="NMP29742.1"/>
    </source>
</evidence>
<dbReference type="InterPro" id="IPR002731">
    <property type="entry name" value="ATPase_BadF"/>
</dbReference>
<dbReference type="InterPro" id="IPR052519">
    <property type="entry name" value="Euk-type_GlcNAc_Kinase"/>
</dbReference>
<dbReference type="InterPro" id="IPR043129">
    <property type="entry name" value="ATPase_NBD"/>
</dbReference>
<comment type="caution">
    <text evidence="2">The sequence shown here is derived from an EMBL/GenBank/DDBJ whole genome shotgun (WGS) entry which is preliminary data.</text>
</comment>
<dbReference type="AlphaFoldDB" id="A0A848MSD3"/>
<dbReference type="Pfam" id="PF01869">
    <property type="entry name" value="BcrAD_BadFG"/>
    <property type="match status" value="1"/>
</dbReference>
<dbReference type="PANTHER" id="PTHR43190">
    <property type="entry name" value="N-ACETYL-D-GLUCOSAMINE KINASE"/>
    <property type="match status" value="1"/>
</dbReference>
<feature type="domain" description="ATPase BadF/BadG/BcrA/BcrD type" evidence="1">
    <location>
        <begin position="7"/>
        <end position="285"/>
    </location>
</feature>
<dbReference type="PANTHER" id="PTHR43190:SF3">
    <property type="entry name" value="N-ACETYL-D-GLUCOSAMINE KINASE"/>
    <property type="match status" value="1"/>
</dbReference>
<keyword evidence="3" id="KW-1185">Reference proteome</keyword>
<dbReference type="RefSeq" id="WP_169405454.1">
    <property type="nucleotide sequence ID" value="NZ_JAADJU010000017.1"/>
</dbReference>
<dbReference type="Gene3D" id="3.30.420.40">
    <property type="match status" value="2"/>
</dbReference>
<dbReference type="CDD" id="cd24082">
    <property type="entry name" value="ASKHA_NBD_GspK-like"/>
    <property type="match status" value="1"/>
</dbReference>
<proteinExistence type="predicted"/>